<dbReference type="SMART" id="SM00205">
    <property type="entry name" value="THN"/>
    <property type="match status" value="1"/>
</dbReference>
<dbReference type="PROSITE" id="PS51367">
    <property type="entry name" value="THAUMATIN_2"/>
    <property type="match status" value="1"/>
</dbReference>
<organism evidence="1 2">
    <name type="scientific">Spinacia oleracea</name>
    <name type="common">Spinach</name>
    <dbReference type="NCBI Taxonomy" id="3562"/>
    <lineage>
        <taxon>Eukaryota</taxon>
        <taxon>Viridiplantae</taxon>
        <taxon>Streptophyta</taxon>
        <taxon>Embryophyta</taxon>
        <taxon>Tracheophyta</taxon>
        <taxon>Spermatophyta</taxon>
        <taxon>Magnoliopsida</taxon>
        <taxon>eudicotyledons</taxon>
        <taxon>Gunneridae</taxon>
        <taxon>Pentapetalae</taxon>
        <taxon>Caryophyllales</taxon>
        <taxon>Chenopodiaceae</taxon>
        <taxon>Chenopodioideae</taxon>
        <taxon>Anserineae</taxon>
        <taxon>Spinacia</taxon>
    </lineage>
</organism>
<reference evidence="1" key="1">
    <citation type="journal article" date="2021" name="Nat. Commun.">
        <title>Genomic analyses provide insights into spinach domestication and the genetic basis of agronomic traits.</title>
        <authorList>
            <person name="Cai X."/>
            <person name="Sun X."/>
            <person name="Xu C."/>
            <person name="Sun H."/>
            <person name="Wang X."/>
            <person name="Ge C."/>
            <person name="Zhang Z."/>
            <person name="Wang Q."/>
            <person name="Fei Z."/>
            <person name="Jiao C."/>
            <person name="Wang Q."/>
        </authorList>
    </citation>
    <scope>NUCLEOTIDE SEQUENCE [LARGE SCALE GENOMIC DNA]</scope>
    <source>
        <strain evidence="1">cv. Varoflay</strain>
    </source>
</reference>
<dbReference type="KEGG" id="soe:110775191"/>
<proteinExistence type="predicted"/>
<dbReference type="GeneID" id="110775191"/>
<dbReference type="PRINTS" id="PR00347">
    <property type="entry name" value="THAUMATIN"/>
</dbReference>
<dbReference type="CDD" id="cd09218">
    <property type="entry name" value="TLP-PA"/>
    <property type="match status" value="1"/>
</dbReference>
<reference evidence="2" key="2">
    <citation type="submission" date="2025-08" db="UniProtKB">
        <authorList>
            <consortium name="RefSeq"/>
        </authorList>
    </citation>
    <scope>IDENTIFICATION</scope>
    <source>
        <tissue evidence="2">Leaf</tissue>
    </source>
</reference>
<keyword evidence="1" id="KW-1185">Reference proteome</keyword>
<dbReference type="SUPFAM" id="SSF49870">
    <property type="entry name" value="Osmotin, thaumatin-like protein"/>
    <property type="match status" value="1"/>
</dbReference>
<dbReference type="PANTHER" id="PTHR37763:SF1">
    <property type="entry name" value="EXOSOME COMPLEX EXONUCLEASE"/>
    <property type="match status" value="1"/>
</dbReference>
<dbReference type="InterPro" id="IPR037176">
    <property type="entry name" value="Osmotin/thaumatin-like_sf"/>
</dbReference>
<evidence type="ECO:0000313" key="1">
    <source>
        <dbReference type="Proteomes" id="UP000813463"/>
    </source>
</evidence>
<accession>A0A9R0JHZ8</accession>
<gene>
    <name evidence="2" type="primary">LOC110775191</name>
</gene>
<evidence type="ECO:0000313" key="2">
    <source>
        <dbReference type="RefSeq" id="XP_021835485.2"/>
    </source>
</evidence>
<sequence>MRHNFVAYKCVQGFVHVCCPKYVSRTRRSSPLNYNAAVHYCSVPLNEESLPPGWYDEMFPRLTKLSNLLKNVDLVDGRLVDVNDNSIVRDERLINRMHRFKALARVFLGHPSVQGELTRNVRAVMVGRKCNPPVCFTKPIEWEPLTVNNLTKICNFLDVSAQQRKTVRFTICPKVAQHRIFTGALEEILEELKTEMKLLDSQTPSKGTFMGQQIVNACLKFLAETACCQDDDASSWMRPKPYKTYVSPSSRKWEEVLEMFSDLISNLRKEEGLSFHVSKLEVMKEGLIQIKDVLIDRDIGYKEVQHHESLVQKKLLKTLGHSSRCLFTLVRYYLHESIRDMEVEVCGGLYEIGEKDKLCLCMGKLLTSVEEKMIWSGIKQLDRALELFKFVWETAGMNRKLELQGHLWCVGAESRTITYRGNLFFLHGLDAVQLIIMNNCNTTIWPGILATGGQKTPLGGGFYLHSGRRQFLRVSQNWSGRVWARQGCNFDRKTGIGTCQTGDCNGLLQCKGIGGKPPATVVEMTFSTPASSLHFYDVSIVDGFNLPVSMIPLVRWDKREGCGVAACEADLNVYCPSSLVIKTQGKAVVGCKSPCLATGLPKYCCTGEFSGVEKCQPTVYGRLFKAVCPRAYSHPFDDKTGLKTCKAPRYVITFCPST</sequence>
<dbReference type="Proteomes" id="UP000813463">
    <property type="component" value="Chromosome 1"/>
</dbReference>
<protein>
    <submittedName>
        <fullName evidence="2">Uncharacterized protein isoform X1</fullName>
    </submittedName>
</protein>
<dbReference type="Gene3D" id="2.60.110.10">
    <property type="entry name" value="Thaumatin"/>
    <property type="match status" value="1"/>
</dbReference>
<dbReference type="InterPro" id="IPR017949">
    <property type="entry name" value="Thaumatin_CS"/>
</dbReference>
<name>A0A9R0JHZ8_SPIOL</name>
<dbReference type="AlphaFoldDB" id="A0A9R0JHZ8"/>
<dbReference type="PANTHER" id="PTHR37763">
    <property type="entry name" value="EXOSOME COMPLEX EXONUCLEASE"/>
    <property type="match status" value="1"/>
</dbReference>
<dbReference type="PROSITE" id="PS00316">
    <property type="entry name" value="THAUMATIN_1"/>
    <property type="match status" value="1"/>
</dbReference>
<dbReference type="RefSeq" id="XP_021835485.2">
    <property type="nucleotide sequence ID" value="XM_021979793.2"/>
</dbReference>
<dbReference type="Pfam" id="PF00314">
    <property type="entry name" value="Thaumatin"/>
    <property type="match status" value="1"/>
</dbReference>
<dbReference type="InterPro" id="IPR001938">
    <property type="entry name" value="Thaumatin"/>
</dbReference>